<dbReference type="Pfam" id="PF14246">
    <property type="entry name" value="TetR_C_7"/>
    <property type="match status" value="1"/>
</dbReference>
<dbReference type="AlphaFoldDB" id="A0A2T0RAV2"/>
<protein>
    <submittedName>
        <fullName evidence="6">TetR family transcriptional regulator</fullName>
    </submittedName>
</protein>
<proteinExistence type="predicted"/>
<evidence type="ECO:0000313" key="6">
    <source>
        <dbReference type="EMBL" id="PRY18283.1"/>
    </source>
</evidence>
<dbReference type="InterPro" id="IPR001647">
    <property type="entry name" value="HTH_TetR"/>
</dbReference>
<dbReference type="GO" id="GO:0045892">
    <property type="term" value="P:negative regulation of DNA-templated transcription"/>
    <property type="evidence" value="ECO:0007669"/>
    <property type="project" value="UniProtKB-ARBA"/>
</dbReference>
<evidence type="ECO:0000256" key="4">
    <source>
        <dbReference type="PROSITE-ProRule" id="PRU00335"/>
    </source>
</evidence>
<accession>A0A2T0RAV2</accession>
<evidence type="ECO:0000256" key="3">
    <source>
        <dbReference type="ARBA" id="ARBA00023163"/>
    </source>
</evidence>
<sequence>MNEHRSAAPPRPRGRASKREAILAASVELFNSQGYELTSMDAVAARAGVSKTTVYAHFGDKLALYHAMAERAVTILDVDFDQLRGDDSLTTFGKLTTLATMLVESLTSETFIAFHRVMILEARDKPDLTSRLVPGAPHVVDVVMAILHEDAVRLGYEIRDVHAHAALFVRIAAATFEVDALLDADFHPDDELVSRHAAWVTHMFLKNVRPVSLWEADGDLTTAPPAPDYLWLAERVHRD</sequence>
<keyword evidence="1" id="KW-0805">Transcription regulation</keyword>
<feature type="domain" description="HTH tetR-type" evidence="5">
    <location>
        <begin position="16"/>
        <end position="76"/>
    </location>
</feature>
<feature type="DNA-binding region" description="H-T-H motif" evidence="4">
    <location>
        <begin position="39"/>
        <end position="58"/>
    </location>
</feature>
<keyword evidence="3" id="KW-0804">Transcription</keyword>
<dbReference type="Gene3D" id="1.10.10.60">
    <property type="entry name" value="Homeodomain-like"/>
    <property type="match status" value="1"/>
</dbReference>
<dbReference type="InterPro" id="IPR009057">
    <property type="entry name" value="Homeodomain-like_sf"/>
</dbReference>
<dbReference type="RefSeq" id="WP_170127014.1">
    <property type="nucleotide sequence ID" value="NZ_PVZF01000001.1"/>
</dbReference>
<dbReference type="Proteomes" id="UP000238083">
    <property type="component" value="Unassembled WGS sequence"/>
</dbReference>
<dbReference type="GO" id="GO:0003700">
    <property type="term" value="F:DNA-binding transcription factor activity"/>
    <property type="evidence" value="ECO:0007669"/>
    <property type="project" value="TreeGrafter"/>
</dbReference>
<dbReference type="PROSITE" id="PS50977">
    <property type="entry name" value="HTH_TETR_2"/>
    <property type="match status" value="1"/>
</dbReference>
<dbReference type="PANTHER" id="PTHR30055">
    <property type="entry name" value="HTH-TYPE TRANSCRIPTIONAL REGULATOR RUTR"/>
    <property type="match status" value="1"/>
</dbReference>
<evidence type="ECO:0000256" key="1">
    <source>
        <dbReference type="ARBA" id="ARBA00023015"/>
    </source>
</evidence>
<evidence type="ECO:0000313" key="7">
    <source>
        <dbReference type="Proteomes" id="UP000238083"/>
    </source>
</evidence>
<evidence type="ECO:0000256" key="2">
    <source>
        <dbReference type="ARBA" id="ARBA00023125"/>
    </source>
</evidence>
<evidence type="ECO:0000259" key="5">
    <source>
        <dbReference type="PROSITE" id="PS50977"/>
    </source>
</evidence>
<dbReference type="InterPro" id="IPR039536">
    <property type="entry name" value="TetR_C_Proteobacteria"/>
</dbReference>
<dbReference type="InterPro" id="IPR023772">
    <property type="entry name" value="DNA-bd_HTH_TetR-type_CS"/>
</dbReference>
<comment type="caution">
    <text evidence="6">The sequence shown here is derived from an EMBL/GenBank/DDBJ whole genome shotgun (WGS) entry which is preliminary data.</text>
</comment>
<name>A0A2T0RAV2_9ACTN</name>
<dbReference type="Pfam" id="PF00440">
    <property type="entry name" value="TetR_N"/>
    <property type="match status" value="1"/>
</dbReference>
<dbReference type="PROSITE" id="PS01081">
    <property type="entry name" value="HTH_TETR_1"/>
    <property type="match status" value="1"/>
</dbReference>
<dbReference type="EMBL" id="PVZF01000001">
    <property type="protein sequence ID" value="PRY18283.1"/>
    <property type="molecule type" value="Genomic_DNA"/>
</dbReference>
<keyword evidence="2 4" id="KW-0238">DNA-binding</keyword>
<dbReference type="FunFam" id="1.10.10.60:FF:000141">
    <property type="entry name" value="TetR family transcriptional regulator"/>
    <property type="match status" value="1"/>
</dbReference>
<keyword evidence="7" id="KW-1185">Reference proteome</keyword>
<organism evidence="6 7">
    <name type="scientific">Kineococcus rhizosphaerae</name>
    <dbReference type="NCBI Taxonomy" id="559628"/>
    <lineage>
        <taxon>Bacteria</taxon>
        <taxon>Bacillati</taxon>
        <taxon>Actinomycetota</taxon>
        <taxon>Actinomycetes</taxon>
        <taxon>Kineosporiales</taxon>
        <taxon>Kineosporiaceae</taxon>
        <taxon>Kineococcus</taxon>
    </lineage>
</organism>
<dbReference type="PANTHER" id="PTHR30055:SF234">
    <property type="entry name" value="HTH-TYPE TRANSCRIPTIONAL REGULATOR BETI"/>
    <property type="match status" value="1"/>
</dbReference>
<dbReference type="Gene3D" id="1.10.357.10">
    <property type="entry name" value="Tetracycline Repressor, domain 2"/>
    <property type="match status" value="1"/>
</dbReference>
<gene>
    <name evidence="6" type="ORF">CLV37_101528</name>
</gene>
<dbReference type="PRINTS" id="PR00455">
    <property type="entry name" value="HTHTETR"/>
</dbReference>
<reference evidence="6 7" key="1">
    <citation type="submission" date="2018-03" db="EMBL/GenBank/DDBJ databases">
        <title>Genomic Encyclopedia of Archaeal and Bacterial Type Strains, Phase II (KMG-II): from individual species to whole genera.</title>
        <authorList>
            <person name="Goeker M."/>
        </authorList>
    </citation>
    <scope>NUCLEOTIDE SEQUENCE [LARGE SCALE GENOMIC DNA]</scope>
    <source>
        <strain evidence="6 7">DSM 19711</strain>
    </source>
</reference>
<dbReference type="GO" id="GO:0000976">
    <property type="term" value="F:transcription cis-regulatory region binding"/>
    <property type="evidence" value="ECO:0007669"/>
    <property type="project" value="TreeGrafter"/>
</dbReference>
<dbReference type="InterPro" id="IPR050109">
    <property type="entry name" value="HTH-type_TetR-like_transc_reg"/>
</dbReference>
<dbReference type="SUPFAM" id="SSF46689">
    <property type="entry name" value="Homeodomain-like"/>
    <property type="match status" value="1"/>
</dbReference>